<feature type="region of interest" description="Disordered" evidence="8">
    <location>
        <begin position="163"/>
        <end position="187"/>
    </location>
</feature>
<evidence type="ECO:0000256" key="5">
    <source>
        <dbReference type="ARBA" id="ARBA00023186"/>
    </source>
</evidence>
<dbReference type="Proteomes" id="UP001171620">
    <property type="component" value="Unassembled WGS sequence"/>
</dbReference>
<dbReference type="InterPro" id="IPR017729">
    <property type="entry name" value="ATPase_T6SS_ClpV1"/>
</dbReference>
<comment type="caution">
    <text evidence="10">The sequence shown here is derived from an EMBL/GenBank/DDBJ whole genome shotgun (WGS) entry which is preliminary data.</text>
</comment>
<reference evidence="10" key="1">
    <citation type="submission" date="2023-07" db="EMBL/GenBank/DDBJ databases">
        <title>A collection of bacterial strains from the Burkholderia cepacia Research Laboratory and Repository.</title>
        <authorList>
            <person name="Lipuma J."/>
            <person name="Spilker T."/>
            <person name="Caverly L."/>
        </authorList>
    </citation>
    <scope>NUCLEOTIDE SEQUENCE</scope>
    <source>
        <strain evidence="10">AU44268</strain>
    </source>
</reference>
<dbReference type="Gene3D" id="1.10.8.60">
    <property type="match status" value="1"/>
</dbReference>
<dbReference type="GO" id="GO:0005737">
    <property type="term" value="C:cytoplasm"/>
    <property type="evidence" value="ECO:0007669"/>
    <property type="project" value="TreeGrafter"/>
</dbReference>
<keyword evidence="5" id="KW-0143">Chaperone</keyword>
<dbReference type="Gene3D" id="3.40.50.300">
    <property type="entry name" value="P-loop containing nucleotide triphosphate hydrolases"/>
    <property type="match status" value="3"/>
</dbReference>
<gene>
    <name evidence="10" type="primary">tssH</name>
    <name evidence="10" type="ORF">QZM33_06395</name>
</gene>
<keyword evidence="4" id="KW-0067">ATP-binding</keyword>
<organism evidence="10 11">
    <name type="scientific">Burkholderia vietnamiensis</name>
    <dbReference type="NCBI Taxonomy" id="60552"/>
    <lineage>
        <taxon>Bacteria</taxon>
        <taxon>Pseudomonadati</taxon>
        <taxon>Pseudomonadota</taxon>
        <taxon>Betaproteobacteria</taxon>
        <taxon>Burkholderiales</taxon>
        <taxon>Burkholderiaceae</taxon>
        <taxon>Burkholderia</taxon>
        <taxon>Burkholderia cepacia complex</taxon>
    </lineage>
</organism>
<dbReference type="InterPro" id="IPR003593">
    <property type="entry name" value="AAA+_ATPase"/>
</dbReference>
<comment type="similarity">
    <text evidence="1">Belongs to the ClpA/ClpB family.</text>
</comment>
<dbReference type="InterPro" id="IPR003959">
    <property type="entry name" value="ATPase_AAA_core"/>
</dbReference>
<accession>A0AAW7SXU9</accession>
<dbReference type="GO" id="GO:0005524">
    <property type="term" value="F:ATP binding"/>
    <property type="evidence" value="ECO:0007669"/>
    <property type="project" value="UniProtKB-KW"/>
</dbReference>
<dbReference type="InterPro" id="IPR019489">
    <property type="entry name" value="Clp_ATPase_C"/>
</dbReference>
<dbReference type="PANTHER" id="PTHR11638">
    <property type="entry name" value="ATP-DEPENDENT CLP PROTEASE"/>
    <property type="match status" value="1"/>
</dbReference>
<proteinExistence type="inferred from homology"/>
<dbReference type="SUPFAM" id="SSF81923">
    <property type="entry name" value="Double Clp-N motif"/>
    <property type="match status" value="1"/>
</dbReference>
<dbReference type="InterPro" id="IPR027417">
    <property type="entry name" value="P-loop_NTPase"/>
</dbReference>
<evidence type="ECO:0000256" key="7">
    <source>
        <dbReference type="PROSITE-ProRule" id="PRU01251"/>
    </source>
</evidence>
<name>A0AAW7SXU9_BURVI</name>
<dbReference type="CDD" id="cd00009">
    <property type="entry name" value="AAA"/>
    <property type="match status" value="1"/>
</dbReference>
<dbReference type="SMART" id="SM01086">
    <property type="entry name" value="ClpB_D2-small"/>
    <property type="match status" value="1"/>
</dbReference>
<comment type="function">
    <text evidence="6">Part of a stress-induced multi-chaperone system, it is involved in the recovery of the cell from heat-induced damage, in cooperation with DnaK, DnaJ and GrpE. Acts before DnaK, in the processing of protein aggregates. Protein binding stimulates the ATPase activity; ATP hydrolysis unfolds the denatured protein aggregates, which probably helps expose new hydrophobic binding sites on the surface of ClpB-bound aggregates, contributing to the solubilization and refolding of denatured protein aggregates by DnaK.</text>
</comment>
<dbReference type="InterPro" id="IPR036628">
    <property type="entry name" value="Clp_N_dom_sf"/>
</dbReference>
<evidence type="ECO:0000313" key="11">
    <source>
        <dbReference type="Proteomes" id="UP001171620"/>
    </source>
</evidence>
<sequence length="893" mass="95968">MTISRQTLFGKLGVQLYRGIESATSFCKLRGNPFVELVHWLHQLLQQPDGDLQRIVRHASIDRDALERDFARALAALPAGASSISDFSWHIESAIERAWVLATLEYDDRRVRGAWLIAALVSTPDLRRVLLSISPAFGRIPADGLGDVLPAWIDGSPEAVDGPYDHSEMSPATPGEASGAMPGAQKGGSLEQYCTDLTARARAGEIDPVIGRELEIRTMIDVLLRRRQNNPLLTGEAGVGKTAVVEGLARAIASGNVPPNLADVSLLSLDVGALLAGASMKGEFEARLKGLLEAAAKSTVPVILFIDEIHTLIGAGGQAGTGDAANLLKPALARGKIRTIGATTWAEYKRHIEKDPALTRRFQVLQVAEPSEAAAIDMVRGLVQTFSTHHGVVVRDEAIRGAVTLSHRYIPARQLPDKAISLLDTACARVALSQHATPRELDDVRQRLAAARTEEALLVQEARIGLDAGKALASVHARIDAMAMEEAAVEARWREQAAAAQALLAAREDTAGALQDSTMPLERLRELERALAHLQGDAPLVFPEVDEAIVAEIVSDWTGIPVGRMVTDEVAAVRRLPETLEARVIGQTDALRVIGERVQTARAGLTDPKKPLGVFLLAGPSGVGKTEMALALAEALYGGEQNLITINMSEYQEAHTVSGLKGAPPGYVGYGEGGVLTEAVRRRPYSVVLLDEVEKAHRDVHEMFFQVFDKGYMEDGDGRHIDFRNTTILLTSNVGSDLTASLCADQALAPDMDGLRDALTPELLKAFPAAFLGRVTVVPYRPLADEGLARIVRLHLGRVVKRMADSHAIALTFDDAVVDYIVGRCLVQETGARVLIGFIEQHILPRLSAVWLDAFTSKAAIARIAIGVADSAAAPLQALTFDALPIHLDVSPN</sequence>
<dbReference type="PROSITE" id="PS51903">
    <property type="entry name" value="CLP_R"/>
    <property type="match status" value="1"/>
</dbReference>
<dbReference type="Pfam" id="PF10431">
    <property type="entry name" value="ClpB_D2-small"/>
    <property type="match status" value="1"/>
</dbReference>
<dbReference type="InterPro" id="IPR004176">
    <property type="entry name" value="Clp_R_N"/>
</dbReference>
<dbReference type="InterPro" id="IPR041546">
    <property type="entry name" value="ClpA/ClpB_AAA_lid"/>
</dbReference>
<protein>
    <submittedName>
        <fullName evidence="10">Type VI secretion system ATPase TssH</fullName>
    </submittedName>
</protein>
<dbReference type="Pfam" id="PF00004">
    <property type="entry name" value="AAA"/>
    <property type="match status" value="1"/>
</dbReference>
<evidence type="ECO:0000256" key="2">
    <source>
        <dbReference type="ARBA" id="ARBA00022737"/>
    </source>
</evidence>
<dbReference type="GO" id="GO:0034605">
    <property type="term" value="P:cellular response to heat"/>
    <property type="evidence" value="ECO:0007669"/>
    <property type="project" value="TreeGrafter"/>
</dbReference>
<dbReference type="PRINTS" id="PR00300">
    <property type="entry name" value="CLPPROTEASEA"/>
</dbReference>
<dbReference type="Pfam" id="PF02861">
    <property type="entry name" value="Clp_N"/>
    <property type="match status" value="1"/>
</dbReference>
<dbReference type="Pfam" id="PF07724">
    <property type="entry name" value="AAA_2"/>
    <property type="match status" value="1"/>
</dbReference>
<dbReference type="Pfam" id="PF17871">
    <property type="entry name" value="AAA_lid_9"/>
    <property type="match status" value="1"/>
</dbReference>
<dbReference type="SMART" id="SM00382">
    <property type="entry name" value="AAA"/>
    <property type="match status" value="2"/>
</dbReference>
<evidence type="ECO:0000256" key="4">
    <source>
        <dbReference type="ARBA" id="ARBA00022840"/>
    </source>
</evidence>
<feature type="domain" description="Clp R" evidence="9">
    <location>
        <begin position="9"/>
        <end position="151"/>
    </location>
</feature>
<evidence type="ECO:0000259" key="9">
    <source>
        <dbReference type="PROSITE" id="PS51903"/>
    </source>
</evidence>
<dbReference type="InterPro" id="IPR050130">
    <property type="entry name" value="ClpA_ClpB"/>
</dbReference>
<evidence type="ECO:0000256" key="8">
    <source>
        <dbReference type="SAM" id="MobiDB-lite"/>
    </source>
</evidence>
<dbReference type="AlphaFoldDB" id="A0AAW7SXU9"/>
<evidence type="ECO:0000256" key="1">
    <source>
        <dbReference type="ARBA" id="ARBA00008675"/>
    </source>
</evidence>
<dbReference type="EMBL" id="JAUJRV010000003">
    <property type="protein sequence ID" value="MDN7794594.1"/>
    <property type="molecule type" value="Genomic_DNA"/>
</dbReference>
<dbReference type="NCBIfam" id="TIGR03345">
    <property type="entry name" value="VI_ClpV1"/>
    <property type="match status" value="1"/>
</dbReference>
<keyword evidence="3" id="KW-0547">Nucleotide-binding</keyword>
<evidence type="ECO:0000256" key="6">
    <source>
        <dbReference type="ARBA" id="ARBA00025613"/>
    </source>
</evidence>
<dbReference type="RefSeq" id="WP_046422657.1">
    <property type="nucleotide sequence ID" value="NZ_JAUJRV010000003.1"/>
</dbReference>
<dbReference type="InterPro" id="IPR001270">
    <property type="entry name" value="ClpA/B"/>
</dbReference>
<dbReference type="PROSITE" id="PS00870">
    <property type="entry name" value="CLPAB_1"/>
    <property type="match status" value="1"/>
</dbReference>
<keyword evidence="2 7" id="KW-0677">Repeat</keyword>
<dbReference type="CDD" id="cd19499">
    <property type="entry name" value="RecA-like_ClpB_Hsp104-like"/>
    <property type="match status" value="1"/>
</dbReference>
<dbReference type="PANTHER" id="PTHR11638:SF184">
    <property type="entry name" value="ATPASE WITH CHAPERONE ACTIVITY"/>
    <property type="match status" value="1"/>
</dbReference>
<dbReference type="InterPro" id="IPR018368">
    <property type="entry name" value="ClpA/B_CS1"/>
</dbReference>
<evidence type="ECO:0000256" key="3">
    <source>
        <dbReference type="ARBA" id="ARBA00022741"/>
    </source>
</evidence>
<dbReference type="SUPFAM" id="SSF52540">
    <property type="entry name" value="P-loop containing nucleoside triphosphate hydrolases"/>
    <property type="match status" value="2"/>
</dbReference>
<evidence type="ECO:0000313" key="10">
    <source>
        <dbReference type="EMBL" id="MDN7794594.1"/>
    </source>
</evidence>
<dbReference type="Gene3D" id="1.10.1780.10">
    <property type="entry name" value="Clp, N-terminal domain"/>
    <property type="match status" value="1"/>
</dbReference>
<dbReference type="GO" id="GO:0016887">
    <property type="term" value="F:ATP hydrolysis activity"/>
    <property type="evidence" value="ECO:0007669"/>
    <property type="project" value="InterPro"/>
</dbReference>